<evidence type="ECO:0000313" key="2">
    <source>
        <dbReference type="Proteomes" id="UP001217089"/>
    </source>
</evidence>
<keyword evidence="2" id="KW-1185">Reference proteome</keyword>
<name>A0ABQ9EJW1_TEGGR</name>
<dbReference type="Proteomes" id="UP001217089">
    <property type="component" value="Unassembled WGS sequence"/>
</dbReference>
<sequence length="127" mass="15638">MSHPVVRSPRKLTATRRDDPNVRYHYWPEERNYLNRMKTMLMHPEVFKRQEPANRSKRALTPQKRDHKDLYFHQWPEKKNFQFKPPLNLKIENQTQQQMALKLPENHRIQMHSFQFKKKMLLADMSQ</sequence>
<comment type="caution">
    <text evidence="1">The sequence shown here is derived from an EMBL/GenBank/DDBJ whole genome shotgun (WGS) entry which is preliminary data.</text>
</comment>
<proteinExistence type="predicted"/>
<gene>
    <name evidence="1" type="ORF">KUTeg_016104</name>
</gene>
<evidence type="ECO:0000313" key="1">
    <source>
        <dbReference type="EMBL" id="KAJ8305559.1"/>
    </source>
</evidence>
<reference evidence="1 2" key="1">
    <citation type="submission" date="2022-12" db="EMBL/GenBank/DDBJ databases">
        <title>Chromosome-level genome of Tegillarca granosa.</title>
        <authorList>
            <person name="Kim J."/>
        </authorList>
    </citation>
    <scope>NUCLEOTIDE SEQUENCE [LARGE SCALE GENOMIC DNA]</scope>
    <source>
        <strain evidence="1">Teg-2019</strain>
        <tissue evidence="1">Adductor muscle</tissue>
    </source>
</reference>
<accession>A0ABQ9EJW1</accession>
<protein>
    <submittedName>
        <fullName evidence="1">Uncharacterized protein</fullName>
    </submittedName>
</protein>
<dbReference type="EMBL" id="JARBDR010000813">
    <property type="protein sequence ID" value="KAJ8305559.1"/>
    <property type="molecule type" value="Genomic_DNA"/>
</dbReference>
<organism evidence="1 2">
    <name type="scientific">Tegillarca granosa</name>
    <name type="common">Malaysian cockle</name>
    <name type="synonym">Anadara granosa</name>
    <dbReference type="NCBI Taxonomy" id="220873"/>
    <lineage>
        <taxon>Eukaryota</taxon>
        <taxon>Metazoa</taxon>
        <taxon>Spiralia</taxon>
        <taxon>Lophotrochozoa</taxon>
        <taxon>Mollusca</taxon>
        <taxon>Bivalvia</taxon>
        <taxon>Autobranchia</taxon>
        <taxon>Pteriomorphia</taxon>
        <taxon>Arcoida</taxon>
        <taxon>Arcoidea</taxon>
        <taxon>Arcidae</taxon>
        <taxon>Tegillarca</taxon>
    </lineage>
</organism>